<proteinExistence type="predicted"/>
<evidence type="ECO:0000256" key="4">
    <source>
        <dbReference type="PROSITE-ProRule" id="PRU00134"/>
    </source>
</evidence>
<sequence length="301" mass="34371">MDTRCVAFVLKEFPDVAQVARAIFTMRMSNEGMDLQVAFEPQKAARMEIGVLSYAESIKGEDEEAYVQVYFLCCGIVYNAAATERADLRTLRSELYELVENVLANCQSKERIDVATRLLYLTLKENEDILQLSDYSSLESSLLALYSLGNQVGGALQRFILFAAQQFWRNELHHLSAEQMHAALTDRFEADEGAVRRSVQLRKVFSTPSEESCGAHYVFVRKATQKARKERADSVDLETSNLPLKQRHVYVERRKCSNTRCRMIESVAGSYKKCGRCKIAVYCSRECQKLAWKEGHKELCR</sequence>
<dbReference type="SUPFAM" id="SSF144232">
    <property type="entry name" value="HIT/MYND zinc finger-like"/>
    <property type="match status" value="1"/>
</dbReference>
<name>A0A1Y1IBE7_KLENI</name>
<accession>A0A1Y1IBE7</accession>
<dbReference type="Proteomes" id="UP000054558">
    <property type="component" value="Unassembled WGS sequence"/>
</dbReference>
<dbReference type="InterPro" id="IPR002893">
    <property type="entry name" value="Znf_MYND"/>
</dbReference>
<protein>
    <recommendedName>
        <fullName evidence="5">MYND-type domain-containing protein</fullName>
    </recommendedName>
</protein>
<organism evidence="6 7">
    <name type="scientific">Klebsormidium nitens</name>
    <name type="common">Green alga</name>
    <name type="synonym">Ulothrix nitens</name>
    <dbReference type="NCBI Taxonomy" id="105231"/>
    <lineage>
        <taxon>Eukaryota</taxon>
        <taxon>Viridiplantae</taxon>
        <taxon>Streptophyta</taxon>
        <taxon>Klebsormidiophyceae</taxon>
        <taxon>Klebsormidiales</taxon>
        <taxon>Klebsormidiaceae</taxon>
        <taxon>Klebsormidium</taxon>
    </lineage>
</organism>
<dbReference type="AlphaFoldDB" id="A0A1Y1IBE7"/>
<keyword evidence="1" id="KW-0479">Metal-binding</keyword>
<keyword evidence="2 4" id="KW-0863">Zinc-finger</keyword>
<evidence type="ECO:0000259" key="5">
    <source>
        <dbReference type="PROSITE" id="PS50865"/>
    </source>
</evidence>
<keyword evidence="3" id="KW-0862">Zinc</keyword>
<dbReference type="GO" id="GO:0008270">
    <property type="term" value="F:zinc ion binding"/>
    <property type="evidence" value="ECO:0007669"/>
    <property type="project" value="UniProtKB-KW"/>
</dbReference>
<evidence type="ECO:0000313" key="7">
    <source>
        <dbReference type="Proteomes" id="UP000054558"/>
    </source>
</evidence>
<evidence type="ECO:0000256" key="2">
    <source>
        <dbReference type="ARBA" id="ARBA00022771"/>
    </source>
</evidence>
<dbReference type="Gene3D" id="6.10.140.2220">
    <property type="match status" value="1"/>
</dbReference>
<evidence type="ECO:0000256" key="3">
    <source>
        <dbReference type="ARBA" id="ARBA00022833"/>
    </source>
</evidence>
<dbReference type="OrthoDB" id="420187at2759"/>
<dbReference type="Pfam" id="PF01753">
    <property type="entry name" value="zf-MYND"/>
    <property type="match status" value="1"/>
</dbReference>
<dbReference type="EMBL" id="DF237334">
    <property type="protein sequence ID" value="GAQ87883.1"/>
    <property type="molecule type" value="Genomic_DNA"/>
</dbReference>
<gene>
    <name evidence="6" type="ORF">KFL_003850040</name>
</gene>
<evidence type="ECO:0000256" key="1">
    <source>
        <dbReference type="ARBA" id="ARBA00022723"/>
    </source>
</evidence>
<feature type="domain" description="MYND-type" evidence="5">
    <location>
        <begin position="258"/>
        <end position="300"/>
    </location>
</feature>
<keyword evidence="7" id="KW-1185">Reference proteome</keyword>
<reference evidence="6 7" key="1">
    <citation type="journal article" date="2014" name="Nat. Commun.">
        <title>Klebsormidium flaccidum genome reveals primary factors for plant terrestrial adaptation.</title>
        <authorList>
            <person name="Hori K."/>
            <person name="Maruyama F."/>
            <person name="Fujisawa T."/>
            <person name="Togashi T."/>
            <person name="Yamamoto N."/>
            <person name="Seo M."/>
            <person name="Sato S."/>
            <person name="Yamada T."/>
            <person name="Mori H."/>
            <person name="Tajima N."/>
            <person name="Moriyama T."/>
            <person name="Ikeuchi M."/>
            <person name="Watanabe M."/>
            <person name="Wada H."/>
            <person name="Kobayashi K."/>
            <person name="Saito M."/>
            <person name="Masuda T."/>
            <person name="Sasaki-Sekimoto Y."/>
            <person name="Mashiguchi K."/>
            <person name="Awai K."/>
            <person name="Shimojima M."/>
            <person name="Masuda S."/>
            <person name="Iwai M."/>
            <person name="Nobusawa T."/>
            <person name="Narise T."/>
            <person name="Kondo S."/>
            <person name="Saito H."/>
            <person name="Sato R."/>
            <person name="Murakawa M."/>
            <person name="Ihara Y."/>
            <person name="Oshima-Yamada Y."/>
            <person name="Ohtaka K."/>
            <person name="Satoh M."/>
            <person name="Sonobe K."/>
            <person name="Ishii M."/>
            <person name="Ohtani R."/>
            <person name="Kanamori-Sato M."/>
            <person name="Honoki R."/>
            <person name="Miyazaki D."/>
            <person name="Mochizuki H."/>
            <person name="Umetsu J."/>
            <person name="Higashi K."/>
            <person name="Shibata D."/>
            <person name="Kamiya Y."/>
            <person name="Sato N."/>
            <person name="Nakamura Y."/>
            <person name="Tabata S."/>
            <person name="Ida S."/>
            <person name="Kurokawa K."/>
            <person name="Ohta H."/>
        </authorList>
    </citation>
    <scope>NUCLEOTIDE SEQUENCE [LARGE SCALE GENOMIC DNA]</scope>
    <source>
        <strain evidence="6 7">NIES-2285</strain>
    </source>
</reference>
<evidence type="ECO:0000313" key="6">
    <source>
        <dbReference type="EMBL" id="GAQ87883.1"/>
    </source>
</evidence>
<dbReference type="PROSITE" id="PS50865">
    <property type="entry name" value="ZF_MYND_2"/>
    <property type="match status" value="1"/>
</dbReference>